<feature type="site" description="Lowers pKa of active site Tyr" evidence="7">
    <location>
        <position position="64"/>
    </location>
</feature>
<evidence type="ECO:0000256" key="3">
    <source>
        <dbReference type="ARBA" id="ARBA00023002"/>
    </source>
</evidence>
<feature type="binding site" evidence="6">
    <location>
        <position position="97"/>
    </location>
    <ligand>
        <name>substrate</name>
    </ligand>
</feature>
<dbReference type="InterPro" id="IPR036812">
    <property type="entry name" value="NAD(P)_OxRdtase_dom_sf"/>
</dbReference>
<evidence type="ECO:0000313" key="9">
    <source>
        <dbReference type="EMBL" id="KGD72630.1"/>
    </source>
</evidence>
<gene>
    <name evidence="9" type="primary">dkgB</name>
    <name evidence="9" type="ORF">HA49_18250</name>
</gene>
<dbReference type="PROSITE" id="PS00798">
    <property type="entry name" value="ALDOKETO_REDUCTASE_1"/>
    <property type="match status" value="1"/>
</dbReference>
<dbReference type="Proteomes" id="UP000029577">
    <property type="component" value="Unassembled WGS sequence"/>
</dbReference>
<sequence>MTVPMFGLGTFRLKDEVVKASVTQALALGYRAVDTAQIYDNEAAVGEAIRDSGVPRQDIYLTTKIWVENLGADKLIDSLKLSLEKLQTSYADLVLVHWPSPGQAVSVAETMQALAEAKAQGLAREIGISNFTIDLMQQAVDAIGAENIATNQIELSPFLQNQKVVDYAKKLGIHITSYMTLAYGEALKSAVIGRIAEKHNATPAQVILAWAMGLGYSVIPSSTKAENLKSNLQAVSLKLDADDYAAIAALESGNRLVSPEGLAPDWD</sequence>
<dbReference type="InterPro" id="IPR018170">
    <property type="entry name" value="Aldo/ket_reductase_CS"/>
</dbReference>
<dbReference type="PANTHER" id="PTHR43827">
    <property type="entry name" value="2,5-DIKETO-D-GLUCONIC ACID REDUCTASE"/>
    <property type="match status" value="1"/>
</dbReference>
<feature type="domain" description="NADP-dependent oxidoreductase" evidence="8">
    <location>
        <begin position="192"/>
        <end position="250"/>
    </location>
</feature>
<dbReference type="OrthoDB" id="9804790at2"/>
<dbReference type="SUPFAM" id="SSF51430">
    <property type="entry name" value="NAD(P)-linked oxidoreductase"/>
    <property type="match status" value="1"/>
</dbReference>
<evidence type="ECO:0000259" key="8">
    <source>
        <dbReference type="Pfam" id="PF00248"/>
    </source>
</evidence>
<dbReference type="Gene3D" id="3.20.20.100">
    <property type="entry name" value="NADP-dependent oxidoreductase domain"/>
    <property type="match status" value="1"/>
</dbReference>
<dbReference type="PROSITE" id="PS00062">
    <property type="entry name" value="ALDOKETO_REDUCTASE_2"/>
    <property type="match status" value="1"/>
</dbReference>
<dbReference type="GO" id="GO:0051596">
    <property type="term" value="P:methylglyoxal catabolic process"/>
    <property type="evidence" value="ECO:0007669"/>
    <property type="project" value="TreeGrafter"/>
</dbReference>
<dbReference type="FunFam" id="3.20.20.100:FF:000002">
    <property type="entry name" value="2,5-diketo-D-gluconic acid reductase A"/>
    <property type="match status" value="1"/>
</dbReference>
<proteinExistence type="inferred from homology"/>
<feature type="domain" description="NADP-dependent oxidoreductase" evidence="8">
    <location>
        <begin position="8"/>
        <end position="184"/>
    </location>
</feature>
<dbReference type="GO" id="GO:1990002">
    <property type="term" value="F:methylglyoxal reductase (NADPH) (acetol producing) activity"/>
    <property type="evidence" value="ECO:0007669"/>
    <property type="project" value="TreeGrafter"/>
</dbReference>
<name>A0A095VD95_9GAMM</name>
<comment type="caution">
    <text evidence="9">The sequence shown here is derived from an EMBL/GenBank/DDBJ whole genome shotgun (WGS) entry which is preliminary data.</text>
</comment>
<dbReference type="PIRSF" id="PIRSF000097">
    <property type="entry name" value="AKR"/>
    <property type="match status" value="1"/>
</dbReference>
<dbReference type="EC" id="1.1.1.274" evidence="9"/>
<evidence type="ECO:0000256" key="1">
    <source>
        <dbReference type="ARBA" id="ARBA00007905"/>
    </source>
</evidence>
<dbReference type="RefSeq" id="WP_038022438.1">
    <property type="nucleotide sequence ID" value="NZ_JPKR02000003.1"/>
</dbReference>
<dbReference type="EMBL" id="JPKR02000003">
    <property type="protein sequence ID" value="KGD72630.1"/>
    <property type="molecule type" value="Genomic_DNA"/>
</dbReference>
<protein>
    <submittedName>
        <fullName evidence="9">2,5-diketo-D-gluconic acid reductase</fullName>
        <ecNumber evidence="9">1.1.1.274</ecNumber>
    </submittedName>
</protein>
<accession>A0A095VD95</accession>
<comment type="catalytic activity">
    <reaction evidence="4">
        <text>hydroxyacetone + NADP(+) = methylglyoxal + NADPH + H(+)</text>
        <dbReference type="Rhea" id="RHEA:27986"/>
        <dbReference type="ChEBI" id="CHEBI:15378"/>
        <dbReference type="ChEBI" id="CHEBI:17158"/>
        <dbReference type="ChEBI" id="CHEBI:27957"/>
        <dbReference type="ChEBI" id="CHEBI:57783"/>
        <dbReference type="ChEBI" id="CHEBI:58349"/>
    </reaction>
</comment>
<feature type="active site" description="Proton donor" evidence="5">
    <location>
        <position position="39"/>
    </location>
</feature>
<dbReference type="Pfam" id="PF00248">
    <property type="entry name" value="Aldo_ket_red"/>
    <property type="match status" value="2"/>
</dbReference>
<dbReference type="eggNOG" id="COG0656">
    <property type="taxonomic scope" value="Bacteria"/>
</dbReference>
<evidence type="ECO:0000256" key="6">
    <source>
        <dbReference type="PIRSR" id="PIRSR000097-2"/>
    </source>
</evidence>
<comment type="similarity">
    <text evidence="1">Belongs to the aldo/keto reductase family.</text>
</comment>
<keyword evidence="3 9" id="KW-0560">Oxidoreductase</keyword>
<evidence type="ECO:0000256" key="7">
    <source>
        <dbReference type="PIRSR" id="PIRSR000097-3"/>
    </source>
</evidence>
<evidence type="ECO:0000256" key="4">
    <source>
        <dbReference type="ARBA" id="ARBA00049445"/>
    </source>
</evidence>
<reference evidence="9" key="1">
    <citation type="submission" date="2014-12" db="EMBL/GenBank/DDBJ databases">
        <title>The draft genome of the Tatumella morbirosei type strain, LMG23360T isolated from pineapple rot.</title>
        <authorList>
            <person name="Smits T.H."/>
            <person name="Palmer M."/>
            <person name="Venter S.N."/>
            <person name="Duffy B."/>
            <person name="Steenkamp E.T."/>
            <person name="Chan W.Y."/>
            <person name="Coutinho T.A."/>
            <person name="Coetzee M.P."/>
            <person name="De Maayer P."/>
        </authorList>
    </citation>
    <scope>NUCLEOTIDE SEQUENCE [LARGE SCALE GENOMIC DNA]</scope>
    <source>
        <strain evidence="9">LMG 23360</strain>
    </source>
</reference>
<keyword evidence="10" id="KW-1185">Reference proteome</keyword>
<dbReference type="InterPro" id="IPR023210">
    <property type="entry name" value="NADP_OxRdtase_dom"/>
</dbReference>
<dbReference type="PANTHER" id="PTHR43827:SF3">
    <property type="entry name" value="NADP-DEPENDENT OXIDOREDUCTASE DOMAIN-CONTAINING PROTEIN"/>
    <property type="match status" value="1"/>
</dbReference>
<evidence type="ECO:0000256" key="2">
    <source>
        <dbReference type="ARBA" id="ARBA00022857"/>
    </source>
</evidence>
<dbReference type="InterPro" id="IPR020471">
    <property type="entry name" value="AKR"/>
</dbReference>
<evidence type="ECO:0000313" key="10">
    <source>
        <dbReference type="Proteomes" id="UP000029577"/>
    </source>
</evidence>
<organism evidence="9 10">
    <name type="scientific">Tatumella morbirosei</name>
    <dbReference type="NCBI Taxonomy" id="642227"/>
    <lineage>
        <taxon>Bacteria</taxon>
        <taxon>Pseudomonadati</taxon>
        <taxon>Pseudomonadota</taxon>
        <taxon>Gammaproteobacteria</taxon>
        <taxon>Enterobacterales</taxon>
        <taxon>Erwiniaceae</taxon>
        <taxon>Tatumella</taxon>
    </lineage>
</organism>
<evidence type="ECO:0000256" key="5">
    <source>
        <dbReference type="PIRSR" id="PIRSR000097-1"/>
    </source>
</evidence>
<dbReference type="STRING" id="642227.HA49_18250"/>
<keyword evidence="2" id="KW-0521">NADP</keyword>
<dbReference type="GO" id="GO:0050580">
    <property type="term" value="F:2,5-didehydrogluconate reductase activity"/>
    <property type="evidence" value="ECO:0007669"/>
    <property type="project" value="UniProtKB-EC"/>
</dbReference>
<dbReference type="PRINTS" id="PR00069">
    <property type="entry name" value="ALDKETRDTASE"/>
</dbReference>
<dbReference type="NCBIfam" id="NF008377">
    <property type="entry name" value="PRK11172.1"/>
    <property type="match status" value="1"/>
</dbReference>
<dbReference type="AlphaFoldDB" id="A0A095VD95"/>